<keyword evidence="2" id="KW-0479">Metal-binding</keyword>
<organism evidence="4 5">
    <name type="scientific">Eruca vesicaria subsp. sativa</name>
    <name type="common">Garden rocket</name>
    <name type="synonym">Eruca sativa</name>
    <dbReference type="NCBI Taxonomy" id="29727"/>
    <lineage>
        <taxon>Eukaryota</taxon>
        <taxon>Viridiplantae</taxon>
        <taxon>Streptophyta</taxon>
        <taxon>Embryophyta</taxon>
        <taxon>Tracheophyta</taxon>
        <taxon>Spermatophyta</taxon>
        <taxon>Magnoliopsida</taxon>
        <taxon>eudicotyledons</taxon>
        <taxon>Gunneridae</taxon>
        <taxon>Pentapetalae</taxon>
        <taxon>rosids</taxon>
        <taxon>malvids</taxon>
        <taxon>Brassicales</taxon>
        <taxon>Brassicaceae</taxon>
        <taxon>Brassiceae</taxon>
        <taxon>Eruca</taxon>
    </lineage>
</organism>
<gene>
    <name evidence="4" type="ORF">ERUC_LOCUS28670</name>
</gene>
<dbReference type="PANTHER" id="PTHR46193">
    <property type="entry name" value="6-PHOSPHOGLUCONATE PHOSPHATASE"/>
    <property type="match status" value="1"/>
</dbReference>
<dbReference type="InterPro" id="IPR023214">
    <property type="entry name" value="HAD_sf"/>
</dbReference>
<dbReference type="InterPro" id="IPR006439">
    <property type="entry name" value="HAD-SF_hydro_IA"/>
</dbReference>
<dbReference type="SUPFAM" id="SSF56784">
    <property type="entry name" value="HAD-like"/>
    <property type="match status" value="1"/>
</dbReference>
<name>A0ABC8KUK5_ERUVS</name>
<accession>A0ABC8KUK5</accession>
<dbReference type="Gene3D" id="3.40.50.1000">
    <property type="entry name" value="HAD superfamily/HAD-like"/>
    <property type="match status" value="1"/>
</dbReference>
<sequence>MIDQFSESTVSAFWIGFNNGVPIDEKFFIENIGGKHNSEIALALFPDDFARGLQFCEEKEAYRKLVAEKIKPLDGIIKLTKWIEEHGLKRAPKENAELMISKLGLTDFFQAVILGSECEYPKPHPGPYLKALEVLNVSKEHTLVFEDSVSGIKAGVAAGMPVVGLTTGNPASMLMQAKPAFLIENYADPKLWAVLEELDNKGSSQKS</sequence>
<dbReference type="Pfam" id="PF13419">
    <property type="entry name" value="HAD_2"/>
    <property type="match status" value="1"/>
</dbReference>
<protein>
    <submittedName>
        <fullName evidence="4">Uncharacterized protein</fullName>
    </submittedName>
</protein>
<evidence type="ECO:0000256" key="3">
    <source>
        <dbReference type="ARBA" id="ARBA00022842"/>
    </source>
</evidence>
<evidence type="ECO:0000256" key="2">
    <source>
        <dbReference type="ARBA" id="ARBA00022723"/>
    </source>
</evidence>
<dbReference type="AlphaFoldDB" id="A0ABC8KUK5"/>
<dbReference type="Proteomes" id="UP001642260">
    <property type="component" value="Unassembled WGS sequence"/>
</dbReference>
<proteinExistence type="predicted"/>
<dbReference type="InterPro" id="IPR051600">
    <property type="entry name" value="Beta-PGM-like"/>
</dbReference>
<dbReference type="EMBL" id="CAKOAT010345154">
    <property type="protein sequence ID" value="CAH8362914.1"/>
    <property type="molecule type" value="Genomic_DNA"/>
</dbReference>
<evidence type="ECO:0000256" key="1">
    <source>
        <dbReference type="ARBA" id="ARBA00001946"/>
    </source>
</evidence>
<dbReference type="InterPro" id="IPR036412">
    <property type="entry name" value="HAD-like_sf"/>
</dbReference>
<dbReference type="CDD" id="cd07505">
    <property type="entry name" value="HAD_BPGM-like"/>
    <property type="match status" value="1"/>
</dbReference>
<dbReference type="Gene3D" id="1.10.150.240">
    <property type="entry name" value="Putative phosphatase, domain 2"/>
    <property type="match status" value="1"/>
</dbReference>
<reference evidence="4 5" key="1">
    <citation type="submission" date="2022-03" db="EMBL/GenBank/DDBJ databases">
        <authorList>
            <person name="Macdonald S."/>
            <person name="Ahmed S."/>
            <person name="Newling K."/>
        </authorList>
    </citation>
    <scope>NUCLEOTIDE SEQUENCE [LARGE SCALE GENOMIC DNA]</scope>
</reference>
<comment type="cofactor">
    <cofactor evidence="1">
        <name>Mg(2+)</name>
        <dbReference type="ChEBI" id="CHEBI:18420"/>
    </cofactor>
</comment>
<keyword evidence="5" id="KW-1185">Reference proteome</keyword>
<evidence type="ECO:0000313" key="5">
    <source>
        <dbReference type="Proteomes" id="UP001642260"/>
    </source>
</evidence>
<dbReference type="PANTHER" id="PTHR46193:SF9">
    <property type="entry name" value="HALOACID DEHALOGENASE-LIKE HYDROLASE DOMAIN-CONTAINING PROTEIN SGPP"/>
    <property type="match status" value="1"/>
</dbReference>
<dbReference type="InterPro" id="IPR041492">
    <property type="entry name" value="HAD_2"/>
</dbReference>
<dbReference type="GO" id="GO:0003824">
    <property type="term" value="F:catalytic activity"/>
    <property type="evidence" value="ECO:0007669"/>
    <property type="project" value="UniProtKB-ARBA"/>
</dbReference>
<keyword evidence="3" id="KW-0460">Magnesium</keyword>
<evidence type="ECO:0000313" key="4">
    <source>
        <dbReference type="EMBL" id="CAH8362914.1"/>
    </source>
</evidence>
<comment type="caution">
    <text evidence="4">The sequence shown here is derived from an EMBL/GenBank/DDBJ whole genome shotgun (WGS) entry which is preliminary data.</text>
</comment>
<dbReference type="GO" id="GO:0046872">
    <property type="term" value="F:metal ion binding"/>
    <property type="evidence" value="ECO:0007669"/>
    <property type="project" value="UniProtKB-KW"/>
</dbReference>
<dbReference type="InterPro" id="IPR023198">
    <property type="entry name" value="PGP-like_dom2"/>
</dbReference>
<dbReference type="NCBIfam" id="TIGR01509">
    <property type="entry name" value="HAD-SF-IA-v3"/>
    <property type="match status" value="1"/>
</dbReference>